<evidence type="ECO:0000256" key="1">
    <source>
        <dbReference type="ARBA" id="ARBA00023125"/>
    </source>
</evidence>
<dbReference type="PANTHER" id="PTHR30478:SF0">
    <property type="entry name" value="BETA SLIDING CLAMP"/>
    <property type="match status" value="1"/>
</dbReference>
<comment type="caution">
    <text evidence="2">The sequence shown here is derived from an EMBL/GenBank/DDBJ whole genome shotgun (WGS) entry which is preliminary data.</text>
</comment>
<proteinExistence type="predicted"/>
<dbReference type="CDD" id="cd00140">
    <property type="entry name" value="beta_clamp"/>
    <property type="match status" value="1"/>
</dbReference>
<dbReference type="Proteomes" id="UP000787672">
    <property type="component" value="Unassembled WGS sequence"/>
</dbReference>
<evidence type="ECO:0000313" key="2">
    <source>
        <dbReference type="EMBL" id="MBU5626384.1"/>
    </source>
</evidence>
<accession>A0ABS6F7X1</accession>
<dbReference type="InterPro" id="IPR001001">
    <property type="entry name" value="DNA_polIII_beta"/>
</dbReference>
<keyword evidence="1" id="KW-0238">DNA-binding</keyword>
<name>A0ABS6F7X1_9FIRM</name>
<keyword evidence="3" id="KW-1185">Reference proteome</keyword>
<dbReference type="RefSeq" id="WP_216631875.1">
    <property type="nucleotide sequence ID" value="NZ_JAHLQN010000001.1"/>
</dbReference>
<dbReference type="EMBL" id="JAHLQN010000001">
    <property type="protein sequence ID" value="MBU5626384.1"/>
    <property type="molecule type" value="Genomic_DNA"/>
</dbReference>
<sequence length="351" mass="38452">MSKISKILKKCAIPILEEVCLRIQNGRCTLTATDLETWLTAEFPASGDDMFFAFRKTKDILRACSHFAGELTMEFSETQSGSKKAGRVLLRCERRGAEFEVYDGADYPNMPQASEGDAFSVSSARLSACVERVRYAAEKPSVSARPAAICVQFCGNRVYALDGTRLACDTLEGVSFPKPFLVRADVLAHLSAFGKEDMTVRIGSSHVLFASGNLRMLARLQGVDTYNVDAVIPKGYRESVTVKTADFVRELNYLKECSALTAKPYVRFAGERLSIAAASGAFETGIEVRGRGDMVLGFDLYHMLDALKQFKGEEEVCIHLSSPHAPIVIDAAGRSDFALVVPVRLKEEMAA</sequence>
<dbReference type="PANTHER" id="PTHR30478">
    <property type="entry name" value="DNA POLYMERASE III SUBUNIT BETA"/>
    <property type="match status" value="1"/>
</dbReference>
<dbReference type="SMART" id="SM00480">
    <property type="entry name" value="POL3Bc"/>
    <property type="match status" value="1"/>
</dbReference>
<evidence type="ECO:0000313" key="3">
    <source>
        <dbReference type="Proteomes" id="UP000787672"/>
    </source>
</evidence>
<organism evidence="2 3">
    <name type="scientific">Dysosmobacter acutus</name>
    <dbReference type="NCBI Taxonomy" id="2841504"/>
    <lineage>
        <taxon>Bacteria</taxon>
        <taxon>Bacillati</taxon>
        <taxon>Bacillota</taxon>
        <taxon>Clostridia</taxon>
        <taxon>Eubacteriales</taxon>
        <taxon>Oscillospiraceae</taxon>
        <taxon>Dysosmobacter</taxon>
    </lineage>
</organism>
<reference evidence="2 3" key="1">
    <citation type="submission" date="2021-06" db="EMBL/GenBank/DDBJ databases">
        <authorList>
            <person name="Sun Q."/>
            <person name="Li D."/>
        </authorList>
    </citation>
    <scope>NUCLEOTIDE SEQUENCE [LARGE SCALE GENOMIC DNA]</scope>
    <source>
        <strain evidence="2 3">MSJ-2</strain>
    </source>
</reference>
<protein>
    <submittedName>
        <fullName evidence="2">DNA polymerase III subunit beta</fullName>
    </submittedName>
</protein>
<gene>
    <name evidence="2" type="ORF">KQI82_05540</name>
</gene>